<evidence type="ECO:0000256" key="1">
    <source>
        <dbReference type="SAM" id="MobiDB-lite"/>
    </source>
</evidence>
<evidence type="ECO:0000313" key="2">
    <source>
        <dbReference type="EMBL" id="KAJ4495510.1"/>
    </source>
</evidence>
<comment type="caution">
    <text evidence="2">The sequence shown here is derived from an EMBL/GenBank/DDBJ whole genome shotgun (WGS) entry which is preliminary data.</text>
</comment>
<name>A0ABQ8VIP5_9AGAR</name>
<dbReference type="EMBL" id="JANVFT010000029">
    <property type="protein sequence ID" value="KAJ4495510.1"/>
    <property type="molecule type" value="Genomic_DNA"/>
</dbReference>
<protein>
    <submittedName>
        <fullName evidence="2">Uncharacterized protein</fullName>
    </submittedName>
</protein>
<feature type="region of interest" description="Disordered" evidence="1">
    <location>
        <begin position="79"/>
        <end position="106"/>
    </location>
</feature>
<sequence>MGFVAAEGLWNDVSWELGVYCRGWVEAGRLMEDPGGPGMSEAVPWGVKRKGGRSLRVGRGYGRPTFGVDNLMNPGHDYLPYPMRTGRGRERGIKSGGGGRVKAKRRAASNRIYSPFEEEGSQHVRPYEWFCETLQGNLATKDLFVAEDSAVKAHSPLPELRAIVVLLRRVQENNERGLEAERWAEEGETDSM</sequence>
<evidence type="ECO:0000313" key="3">
    <source>
        <dbReference type="Proteomes" id="UP001150217"/>
    </source>
</evidence>
<gene>
    <name evidence="2" type="ORF">C8R41DRAFT_866318</name>
</gene>
<reference evidence="2" key="1">
    <citation type="submission" date="2022-08" db="EMBL/GenBank/DDBJ databases">
        <title>A Global Phylogenomic Analysis of the Shiitake Genus Lentinula.</title>
        <authorList>
            <consortium name="DOE Joint Genome Institute"/>
            <person name="Sierra-Patev S."/>
            <person name="Min B."/>
            <person name="Naranjo-Ortiz M."/>
            <person name="Looney B."/>
            <person name="Konkel Z."/>
            <person name="Slot J.C."/>
            <person name="Sakamoto Y."/>
            <person name="Steenwyk J.L."/>
            <person name="Rokas A."/>
            <person name="Carro J."/>
            <person name="Camarero S."/>
            <person name="Ferreira P."/>
            <person name="Molpeceres G."/>
            <person name="Ruiz-Duenas F.J."/>
            <person name="Serrano A."/>
            <person name="Henrissat B."/>
            <person name="Drula E."/>
            <person name="Hughes K.W."/>
            <person name="Mata J.L."/>
            <person name="Ishikawa N.K."/>
            <person name="Vargas-Isla R."/>
            <person name="Ushijima S."/>
            <person name="Smith C.A."/>
            <person name="Ahrendt S."/>
            <person name="Andreopoulos W."/>
            <person name="He G."/>
            <person name="Labutti K."/>
            <person name="Lipzen A."/>
            <person name="Ng V."/>
            <person name="Riley R."/>
            <person name="Sandor L."/>
            <person name="Barry K."/>
            <person name="Martinez A.T."/>
            <person name="Xiao Y."/>
            <person name="Gibbons J.G."/>
            <person name="Terashima K."/>
            <person name="Grigoriev I.V."/>
            <person name="Hibbett D.S."/>
        </authorList>
    </citation>
    <scope>NUCLEOTIDE SEQUENCE</scope>
    <source>
        <strain evidence="2">RHP3577 ss4</strain>
    </source>
</reference>
<proteinExistence type="predicted"/>
<dbReference type="Proteomes" id="UP001150217">
    <property type="component" value="Unassembled WGS sequence"/>
</dbReference>
<keyword evidence="3" id="KW-1185">Reference proteome</keyword>
<accession>A0ABQ8VIP5</accession>
<organism evidence="2 3">
    <name type="scientific">Lentinula lateritia</name>
    <dbReference type="NCBI Taxonomy" id="40482"/>
    <lineage>
        <taxon>Eukaryota</taxon>
        <taxon>Fungi</taxon>
        <taxon>Dikarya</taxon>
        <taxon>Basidiomycota</taxon>
        <taxon>Agaricomycotina</taxon>
        <taxon>Agaricomycetes</taxon>
        <taxon>Agaricomycetidae</taxon>
        <taxon>Agaricales</taxon>
        <taxon>Marasmiineae</taxon>
        <taxon>Omphalotaceae</taxon>
        <taxon>Lentinula</taxon>
    </lineage>
</organism>